<dbReference type="GO" id="GO:0005576">
    <property type="term" value="C:extracellular region"/>
    <property type="evidence" value="ECO:0007669"/>
    <property type="project" value="UniProtKB-SubCell"/>
</dbReference>
<comment type="similarity">
    <text evidence="2">Belongs to the scoloptoxin-16 family.</text>
</comment>
<evidence type="ECO:0000259" key="8">
    <source>
        <dbReference type="SMART" id="SM01318"/>
    </source>
</evidence>
<evidence type="ECO:0000256" key="3">
    <source>
        <dbReference type="ARBA" id="ARBA00022525"/>
    </source>
</evidence>
<reference evidence="9" key="1">
    <citation type="journal article" date="2018" name="Toxicon">
        <title>Venom-gland transcriptomics and venom proteomics of the giant Florida blue centipede, Scolopendra viridis.</title>
        <authorList>
            <person name="Ward M.J."/>
            <person name="Rokyta D.R."/>
        </authorList>
    </citation>
    <scope>NUCLEOTIDE SEQUENCE</scope>
    <source>
        <tissue evidence="9">Venom gland</tissue>
    </source>
</reference>
<keyword evidence="7" id="KW-0472">Membrane</keyword>
<feature type="transmembrane region" description="Helical" evidence="7">
    <location>
        <begin position="6"/>
        <end position="25"/>
    </location>
</feature>
<dbReference type="AlphaFoldDB" id="A0A4D5R9A1"/>
<evidence type="ECO:0000256" key="1">
    <source>
        <dbReference type="ARBA" id="ARBA00004613"/>
    </source>
</evidence>
<dbReference type="InterPro" id="IPR029277">
    <property type="entry name" value="SVWC_dom"/>
</dbReference>
<dbReference type="GO" id="GO:0090729">
    <property type="term" value="F:toxin activity"/>
    <property type="evidence" value="ECO:0007669"/>
    <property type="project" value="UniProtKB-KW"/>
</dbReference>
<protein>
    <submittedName>
        <fullName evidence="9">SLPTX16</fullName>
    </submittedName>
</protein>
<comment type="subcellular location">
    <subcellularLocation>
        <location evidence="1">Secreted</location>
    </subcellularLocation>
</comment>
<sequence>MGSFSIIPVICLVLIFTISSFYGMVSEQEVESKNGNCLLHDGTEHAVGETWYGDNCMVYECEKNSDNEYSVVGRGCAPFYAGPGCHSEEGTDGNYPDCCPQQVCDEE</sequence>
<keyword evidence="7" id="KW-0812">Transmembrane</keyword>
<keyword evidence="5" id="KW-0732">Signal</keyword>
<evidence type="ECO:0000313" key="9">
    <source>
        <dbReference type="EMBL" id="MIC88752.1"/>
    </source>
</evidence>
<evidence type="ECO:0000256" key="4">
    <source>
        <dbReference type="ARBA" id="ARBA00022656"/>
    </source>
</evidence>
<organism evidence="9">
    <name type="scientific">Scolopendra viridis</name>
    <name type="common">Giant centipede</name>
    <dbReference type="NCBI Taxonomy" id="118503"/>
    <lineage>
        <taxon>Eukaryota</taxon>
        <taxon>Metazoa</taxon>
        <taxon>Ecdysozoa</taxon>
        <taxon>Arthropoda</taxon>
        <taxon>Myriapoda</taxon>
        <taxon>Chilopoda</taxon>
        <taxon>Pleurostigmophora</taxon>
        <taxon>Scolopendromorpha</taxon>
        <taxon>Scolopendridae</taxon>
        <taxon>Scolopendra</taxon>
    </lineage>
</organism>
<evidence type="ECO:0000256" key="7">
    <source>
        <dbReference type="SAM" id="Phobius"/>
    </source>
</evidence>
<proteinExistence type="inferred from homology"/>
<dbReference type="SMART" id="SM01318">
    <property type="entry name" value="SVWC"/>
    <property type="match status" value="1"/>
</dbReference>
<dbReference type="EMBL" id="GGNE01000211">
    <property type="protein sequence ID" value="MIC88752.1"/>
    <property type="molecule type" value="Transcribed_RNA"/>
</dbReference>
<keyword evidence="7" id="KW-1133">Transmembrane helix</keyword>
<keyword evidence="3" id="KW-0964">Secreted</keyword>
<keyword evidence="4" id="KW-0800">Toxin</keyword>
<dbReference type="Pfam" id="PF15430">
    <property type="entry name" value="SVWC"/>
    <property type="match status" value="1"/>
</dbReference>
<evidence type="ECO:0000256" key="6">
    <source>
        <dbReference type="ARBA" id="ARBA00023157"/>
    </source>
</evidence>
<evidence type="ECO:0000256" key="5">
    <source>
        <dbReference type="ARBA" id="ARBA00022729"/>
    </source>
</evidence>
<name>A0A4D5R9A1_SCOVI</name>
<keyword evidence="6" id="KW-1015">Disulfide bond</keyword>
<accession>A0A4D5R9A1</accession>
<evidence type="ECO:0000256" key="2">
    <source>
        <dbReference type="ARBA" id="ARBA00006947"/>
    </source>
</evidence>
<feature type="domain" description="Single" evidence="8">
    <location>
        <begin position="37"/>
        <end position="104"/>
    </location>
</feature>
<gene>
    <name evidence="9" type="primary">SLPTX16</name>
</gene>